<dbReference type="PANTHER" id="PTHR36918:SF1">
    <property type="entry name" value="PROTEIN-EXPORT PROTEIN SECB"/>
    <property type="match status" value="1"/>
</dbReference>
<organism evidence="7">
    <name type="scientific">Chitinibacter mangrovi</name>
    <dbReference type="NCBI Taxonomy" id="3153927"/>
    <lineage>
        <taxon>Bacteria</taxon>
        <taxon>Pseudomonadati</taxon>
        <taxon>Pseudomonadota</taxon>
        <taxon>Betaproteobacteria</taxon>
        <taxon>Neisseriales</taxon>
        <taxon>Chitinibacteraceae</taxon>
        <taxon>Chitinibacter</taxon>
    </lineage>
</organism>
<accession>A0AAU7F9Z8</accession>
<dbReference type="NCBIfam" id="NF004392">
    <property type="entry name" value="PRK05751.1-3"/>
    <property type="match status" value="1"/>
</dbReference>
<proteinExistence type="inferred from homology"/>
<protein>
    <recommendedName>
        <fullName evidence="6">Protein-export protein SecB</fullName>
    </recommendedName>
</protein>
<evidence type="ECO:0000256" key="4">
    <source>
        <dbReference type="ARBA" id="ARBA00023010"/>
    </source>
</evidence>
<dbReference type="GO" id="GO:0006457">
    <property type="term" value="P:protein folding"/>
    <property type="evidence" value="ECO:0007669"/>
    <property type="project" value="UniProtKB-UniRule"/>
</dbReference>
<dbReference type="InterPro" id="IPR035958">
    <property type="entry name" value="SecB-like_sf"/>
</dbReference>
<dbReference type="PANTHER" id="PTHR36918">
    <property type="match status" value="1"/>
</dbReference>
<comment type="similarity">
    <text evidence="1 6">Belongs to the SecB family.</text>
</comment>
<dbReference type="NCBIfam" id="NF004394">
    <property type="entry name" value="PRK05751.1-5"/>
    <property type="match status" value="1"/>
</dbReference>
<comment type="subcellular location">
    <subcellularLocation>
        <location evidence="6">Cytoplasm</location>
    </subcellularLocation>
</comment>
<keyword evidence="6" id="KW-0963">Cytoplasm</keyword>
<dbReference type="HAMAP" id="MF_00821">
    <property type="entry name" value="SecB"/>
    <property type="match status" value="1"/>
</dbReference>
<evidence type="ECO:0000256" key="3">
    <source>
        <dbReference type="ARBA" id="ARBA00022927"/>
    </source>
</evidence>
<comment type="function">
    <text evidence="6">One of the proteins required for the normal export of preproteins out of the cell cytoplasm. It is a molecular chaperone that binds to a subset of precursor proteins, maintaining them in a translocation-competent state. It also specifically binds to its receptor SecA.</text>
</comment>
<dbReference type="GO" id="GO:0005737">
    <property type="term" value="C:cytoplasm"/>
    <property type="evidence" value="ECO:0007669"/>
    <property type="project" value="UniProtKB-SubCell"/>
</dbReference>
<dbReference type="GO" id="GO:0051262">
    <property type="term" value="P:protein tetramerization"/>
    <property type="evidence" value="ECO:0007669"/>
    <property type="project" value="InterPro"/>
</dbReference>
<dbReference type="NCBIfam" id="NF004393">
    <property type="entry name" value="PRK05751.1-4"/>
    <property type="match status" value="1"/>
</dbReference>
<dbReference type="KEGG" id="cmav:ABHF33_01570"/>
<dbReference type="RefSeq" id="WP_157670616.1">
    <property type="nucleotide sequence ID" value="NZ_CP157355.1"/>
</dbReference>
<dbReference type="SUPFAM" id="SSF54611">
    <property type="entry name" value="SecB-like"/>
    <property type="match status" value="1"/>
</dbReference>
<evidence type="ECO:0000256" key="2">
    <source>
        <dbReference type="ARBA" id="ARBA00022448"/>
    </source>
</evidence>
<gene>
    <name evidence="6 7" type="primary">secB</name>
    <name evidence="7" type="ORF">ABHF33_01570</name>
</gene>
<keyword evidence="2 6" id="KW-0813">Transport</keyword>
<dbReference type="Gene3D" id="3.10.420.10">
    <property type="entry name" value="SecB-like"/>
    <property type="match status" value="1"/>
</dbReference>
<dbReference type="EMBL" id="CP157355">
    <property type="protein sequence ID" value="XBM00996.1"/>
    <property type="molecule type" value="Genomic_DNA"/>
</dbReference>
<evidence type="ECO:0000256" key="5">
    <source>
        <dbReference type="ARBA" id="ARBA00023186"/>
    </source>
</evidence>
<evidence type="ECO:0000313" key="7">
    <source>
        <dbReference type="EMBL" id="XBM00996.1"/>
    </source>
</evidence>
<reference evidence="7" key="1">
    <citation type="submission" date="2024-05" db="EMBL/GenBank/DDBJ databases">
        <authorList>
            <person name="Yang L."/>
            <person name="Pan L."/>
        </authorList>
    </citation>
    <scope>NUCLEOTIDE SEQUENCE</scope>
    <source>
        <strain evidence="7">FCG-7</strain>
    </source>
</reference>
<evidence type="ECO:0000256" key="1">
    <source>
        <dbReference type="ARBA" id="ARBA00009990"/>
    </source>
</evidence>
<sequence length="162" mass="18138">MSEENQAVQQEESQQPVFAVQKLYVTDISLESPSAPNAFMEEGQPEFNIQFRNQARSFDNGFFEASLTVTATAKAEDRTIFLVEVTQAGLFQIENIPEQELDPLLGIGCPSILFPYLREAVSDLTTRAGFPPLLLQPINFEAIYIQQRQQAAAQQANEQTTH</sequence>
<dbReference type="GO" id="GO:0015031">
    <property type="term" value="P:protein transport"/>
    <property type="evidence" value="ECO:0007669"/>
    <property type="project" value="UniProtKB-UniRule"/>
</dbReference>
<dbReference type="NCBIfam" id="TIGR00809">
    <property type="entry name" value="secB"/>
    <property type="match status" value="1"/>
</dbReference>
<dbReference type="AlphaFoldDB" id="A0AAU7F9Z8"/>
<dbReference type="InterPro" id="IPR003708">
    <property type="entry name" value="SecB"/>
</dbReference>
<keyword evidence="3 6" id="KW-0653">Protein transport</keyword>
<name>A0AAU7F9Z8_9NEIS</name>
<keyword evidence="4 6" id="KW-0811">Translocation</keyword>
<dbReference type="Pfam" id="PF02556">
    <property type="entry name" value="SecB"/>
    <property type="match status" value="1"/>
</dbReference>
<keyword evidence="5 6" id="KW-0143">Chaperone</keyword>
<dbReference type="GO" id="GO:0051082">
    <property type="term" value="F:unfolded protein binding"/>
    <property type="evidence" value="ECO:0007669"/>
    <property type="project" value="InterPro"/>
</dbReference>
<comment type="subunit">
    <text evidence="6">Homotetramer, a dimer of dimers. One homotetramer interacts with 1 SecA dimer.</text>
</comment>
<evidence type="ECO:0000256" key="6">
    <source>
        <dbReference type="HAMAP-Rule" id="MF_00821"/>
    </source>
</evidence>
<dbReference type="PRINTS" id="PR01594">
    <property type="entry name" value="SECBCHAPRONE"/>
</dbReference>